<accession>A0ACC0PFH0</accession>
<dbReference type="EMBL" id="CM046390">
    <property type="protein sequence ID" value="KAI8563896.1"/>
    <property type="molecule type" value="Genomic_DNA"/>
</dbReference>
<proteinExistence type="predicted"/>
<reference evidence="1" key="1">
    <citation type="submission" date="2022-02" db="EMBL/GenBank/DDBJ databases">
        <title>Plant Genome Project.</title>
        <authorList>
            <person name="Zhang R.-G."/>
        </authorList>
    </citation>
    <scope>NUCLEOTIDE SEQUENCE</scope>
    <source>
        <strain evidence="1">AT1</strain>
    </source>
</reference>
<gene>
    <name evidence="1" type="ORF">RHMOL_Rhmol03G0145200</name>
</gene>
<organism evidence="1 2">
    <name type="scientific">Rhododendron molle</name>
    <name type="common">Chinese azalea</name>
    <name type="synonym">Azalea mollis</name>
    <dbReference type="NCBI Taxonomy" id="49168"/>
    <lineage>
        <taxon>Eukaryota</taxon>
        <taxon>Viridiplantae</taxon>
        <taxon>Streptophyta</taxon>
        <taxon>Embryophyta</taxon>
        <taxon>Tracheophyta</taxon>
        <taxon>Spermatophyta</taxon>
        <taxon>Magnoliopsida</taxon>
        <taxon>eudicotyledons</taxon>
        <taxon>Gunneridae</taxon>
        <taxon>Pentapetalae</taxon>
        <taxon>asterids</taxon>
        <taxon>Ericales</taxon>
        <taxon>Ericaceae</taxon>
        <taxon>Ericoideae</taxon>
        <taxon>Rhodoreae</taxon>
        <taxon>Rhododendron</taxon>
    </lineage>
</organism>
<keyword evidence="2" id="KW-1185">Reference proteome</keyword>
<sequence length="53" mass="6117">MNSEKEIVEMYEEAQITVEKQNKEIDPLIYEGGACQHENSQEATEETNMEIDP</sequence>
<name>A0ACC0PFH0_RHOML</name>
<evidence type="ECO:0000313" key="2">
    <source>
        <dbReference type="Proteomes" id="UP001062846"/>
    </source>
</evidence>
<protein>
    <submittedName>
        <fullName evidence="1">Uncharacterized protein</fullName>
    </submittedName>
</protein>
<dbReference type="Proteomes" id="UP001062846">
    <property type="component" value="Chromosome 3"/>
</dbReference>
<evidence type="ECO:0000313" key="1">
    <source>
        <dbReference type="EMBL" id="KAI8563896.1"/>
    </source>
</evidence>
<comment type="caution">
    <text evidence="1">The sequence shown here is derived from an EMBL/GenBank/DDBJ whole genome shotgun (WGS) entry which is preliminary data.</text>
</comment>